<keyword evidence="2" id="KW-1185">Reference proteome</keyword>
<protein>
    <submittedName>
        <fullName evidence="1">Uncharacterized protein</fullName>
    </submittedName>
</protein>
<dbReference type="Proteomes" id="UP000660729">
    <property type="component" value="Unassembled WGS sequence"/>
</dbReference>
<dbReference type="AlphaFoldDB" id="A0A8H6RBL3"/>
<dbReference type="EMBL" id="JABCIY010000204">
    <property type="protein sequence ID" value="KAF7188850.1"/>
    <property type="molecule type" value="Genomic_DNA"/>
</dbReference>
<comment type="caution">
    <text evidence="1">The sequence shown here is derived from an EMBL/GenBank/DDBJ whole genome shotgun (WGS) entry which is preliminary data.</text>
</comment>
<evidence type="ECO:0000313" key="2">
    <source>
        <dbReference type="Proteomes" id="UP000660729"/>
    </source>
</evidence>
<organism evidence="1 2">
    <name type="scientific">Pseudocercospora fuligena</name>
    <dbReference type="NCBI Taxonomy" id="685502"/>
    <lineage>
        <taxon>Eukaryota</taxon>
        <taxon>Fungi</taxon>
        <taxon>Dikarya</taxon>
        <taxon>Ascomycota</taxon>
        <taxon>Pezizomycotina</taxon>
        <taxon>Dothideomycetes</taxon>
        <taxon>Dothideomycetidae</taxon>
        <taxon>Mycosphaerellales</taxon>
        <taxon>Mycosphaerellaceae</taxon>
        <taxon>Pseudocercospora</taxon>
    </lineage>
</organism>
<dbReference type="OrthoDB" id="10442182at2759"/>
<feature type="non-terminal residue" evidence="1">
    <location>
        <position position="137"/>
    </location>
</feature>
<reference evidence="1" key="1">
    <citation type="submission" date="2020-04" db="EMBL/GenBank/DDBJ databases">
        <title>Draft genome resource of the tomato pathogen Pseudocercospora fuligena.</title>
        <authorList>
            <person name="Zaccaron A."/>
        </authorList>
    </citation>
    <scope>NUCLEOTIDE SEQUENCE</scope>
    <source>
        <strain evidence="1">PF001</strain>
    </source>
</reference>
<name>A0A8H6RBL3_9PEZI</name>
<gene>
    <name evidence="1" type="ORF">HII31_09773</name>
</gene>
<accession>A0A8H6RBL3</accession>
<proteinExistence type="predicted"/>
<evidence type="ECO:0000313" key="1">
    <source>
        <dbReference type="EMBL" id="KAF7188850.1"/>
    </source>
</evidence>
<sequence>MASVRRSTSRLLVQTHNTEAQRRLYSKKPGSRNPIPKVNARGFDTTFDVVKPPRPRRDAATSSLSKFVRVELVRTCVQSPMWWIQTFIVIAIFSMLPPWEDNPENREWVEKYCPWASWGLVKSKKQREQEESAGADR</sequence>